<evidence type="ECO:0000313" key="1">
    <source>
        <dbReference type="EMBL" id="ARQ95190.1"/>
    </source>
</evidence>
<protein>
    <submittedName>
        <fullName evidence="1">Uncharacterized protein</fullName>
    </submittedName>
</protein>
<evidence type="ECO:0000313" key="2">
    <source>
        <dbReference type="Proteomes" id="UP000222741"/>
    </source>
</evidence>
<organism evidence="1 2">
    <name type="scientific">Bacillus phage Flapjack</name>
    <dbReference type="NCBI Taxonomy" id="1983465"/>
    <lineage>
        <taxon>Viruses</taxon>
        <taxon>Duplodnaviria</taxon>
        <taxon>Heunggongvirae</taxon>
        <taxon>Uroviricota</taxon>
        <taxon>Caudoviricetes</taxon>
        <taxon>Herelleviridae</taxon>
        <taxon>Bastillevirinae</taxon>
        <taxon>Bequatrovirus</taxon>
        <taxon>Bequatrovirus spock</taxon>
    </lineage>
</organism>
<name>A0A1X9SGP5_9CAUD</name>
<dbReference type="Proteomes" id="UP000222741">
    <property type="component" value="Segment"/>
</dbReference>
<reference evidence="2" key="1">
    <citation type="submission" date="2017-04" db="EMBL/GenBank/DDBJ databases">
        <authorList>
            <person name="Abille Z."/>
            <person name="Afsharjavan R."/>
            <person name="Alms C.E."/>
            <person name="Anil A."/>
            <person name="Azuma E.A."/>
            <person name="Boateng D."/>
            <person name="Bowden K.V."/>
            <person name="Bui Q."/>
            <person name="Callaghan K.D."/>
            <person name="Canova P.N."/>
            <person name="Carter A.-G.V."/>
            <person name="Carty B."/>
            <person name="Choudhary A."/>
            <person name="Chugh K."/>
            <person name="Clark C.B."/>
            <person name="Clark J."/>
            <person name="Cortez R."/>
            <person name="Dalwadi R.M."/>
            <person name="Daou G."/>
            <person name="Das M."/>
            <person name="Dasari S."/>
            <person name="Davis E.H."/>
            <person name="Defreitas N."/>
            <person name="Demirji J."/>
            <person name="Endres C."/>
            <person name="Fakhar S."/>
            <person name="Feeley N."/>
            <person name="Flores D.C."/>
            <person name="Fowler A.R."/>
            <person name="George T."/>
            <person name="Greis H.L."/>
            <person name="Groleau D.L."/>
            <person name="Gulati J.K."/>
            <person name="Guzman W."/>
            <person name="Hallworth A.N."/>
            <person name="Hariri A."/>
            <person name="Haya V.N."/>
            <person name="Hoffman A.K."/>
            <person name="Horne B."/>
            <person name="Howard T."/>
            <person name="Iglesia A.J."/>
            <person name="Ijezie O.D."/>
            <person name="Incognito N.A."/>
            <person name="Inen J.A."/>
            <person name="Jaiswal A."/>
            <person name="Jezek R.A."/>
            <person name="Kawa A.C."/>
            <person name="Khan F."/>
            <person name="Khin A.C."/>
            <person name="Knapo J."/>
            <person name="Kong A.S."/>
            <person name="Le B.Q."/>
            <person name="Le Q.M."/>
            <person name="Le T.-H.M."/>
            <person name="Lee M."/>
            <person name="Lockwood J.L."/>
            <person name="Loto-Rojas G.S."/>
            <person name="Mantzavinos A."/>
            <person name="Martinez D.R."/>
            <person name="Meadows A.R."/>
            <person name="Mehr S."/>
            <person name="Mellon M.N."/>
            <person name="Memon S."/>
            <person name="Miller B."/>
            <person name="Min S."/>
            <person name="Mitchell L.M."/>
            <person name="Mohamed I.R."/>
            <person name="Mohammed F.O."/>
            <person name="More S."/>
            <person name="Muntaha S."/>
            <person name="Nadeem I."/>
            <person name="Ndjeumen-Njinguet A.S."/>
            <person name="Ng P."/>
            <person name="Ngu V.E."/>
            <person name="Nguyen B.N."/>
            <person name="OHern C.T."/>
            <person name="Oboh U.S."/>
            <person name="Pagano C.W."/>
            <person name="Panakal P.R."/>
            <person name="Park D.A."/>
            <person name="Parsana D."/>
            <person name="Patel P."/>
            <person name="Patel V.S."/>
            <person name="Patwardhan V.M."/>
            <person name="Pawar S.D."/>
            <person name="Payne V.R."/>
            <person name="Petricel I.M."/>
            <person name="Phillips C."/>
            <person name="Puglisi K.M."/>
            <person name="Ramaprasad G."/>
            <person name="Raza A.S."/>
            <person name="Rivera-Oven A.G."/>
            <person name="Robins E."/>
            <person name="Roeun D.C."/>
            <person name="Rostovtseva N."/>
            <person name="Sadat M."/>
            <person name="Seas A."/>
            <person name="So E.J."/>
            <person name="Sogbesan C."/>
            <person name="Strumsky L.A."/>
            <person name="Sun J.L."/>
            <person name="Sutherland H.J."/>
            <person name="Tchakounte I."/>
            <person name="Tewell J.R."/>
            <person name="Thapa D.J."/>
            <person name="Tkach Y."/>
            <person name="Tran C.D."/>
            <person name="Tran V."/>
            <person name="Vithayathil T."/>
            <person name="Vivekanandan A."/>
            <person name="Wang S.R."/>
            <person name="White E."/>
            <person name="Yang A.L."/>
            <person name="Ye D.T."/>
            <person name="Yirenkyi M."/>
            <person name="Zarb J.S."/>
            <person name="Zhang S."/>
            <person name="Zhou M.T."/>
            <person name="Cao A."/>
            <person name="Nguyen K.M."/>
            <person name="Patel K."/>
            <person name="Patel P."/>
            <person name="Pennington E."/>
            <person name="Sendze O."/>
            <person name="Zahangir S."/>
            <person name="Correa-Mendez M."/>
            <person name="Fabian M.F."/>
            <person name="Liu S."/>
            <person name="Jethmalani Y."/>
            <person name="Nunn R."/>
            <person name="Prakash A."/>
            <person name="Louise T."/>
            <person name="Russell D.A."/>
            <person name="Hatfull G.F."/>
            <person name="Erill I."/>
            <person name="Caruso S.M."/>
        </authorList>
    </citation>
    <scope>NUCLEOTIDE SEQUENCE [LARGE SCALE GENOMIC DNA]</scope>
</reference>
<dbReference type="EMBL" id="KY888882">
    <property type="protein sequence ID" value="ARQ95190.1"/>
    <property type="molecule type" value="Genomic_DNA"/>
</dbReference>
<sequence length="96" mass="10972">MSIRGMEYFLEDTFQELGASYNRLTIAHRYKIGHPSNEVIISYGINGNNEEEYKLYTGNGKHTTVTNSKDVLYLALEHVLKAYSIDKNYSAYLEGV</sequence>
<accession>A0A1X9SGP5</accession>
<gene>
    <name evidence="1" type="ORF">FLAPJACK_277</name>
</gene>
<proteinExistence type="predicted"/>